<dbReference type="InterPro" id="IPR045851">
    <property type="entry name" value="AMP-bd_C_sf"/>
</dbReference>
<dbReference type="EC" id="6.2.1.3" evidence="3"/>
<evidence type="ECO:0000256" key="7">
    <source>
        <dbReference type="ARBA" id="ARBA00080667"/>
    </source>
</evidence>
<evidence type="ECO:0000256" key="2">
    <source>
        <dbReference type="ARBA" id="ARBA00022598"/>
    </source>
</evidence>
<dbReference type="PROSITE" id="PS00455">
    <property type="entry name" value="AMP_BINDING"/>
    <property type="match status" value="1"/>
</dbReference>
<dbReference type="InterPro" id="IPR050237">
    <property type="entry name" value="ATP-dep_AMP-bd_enzyme"/>
</dbReference>
<dbReference type="CDD" id="cd12119">
    <property type="entry name" value="ttLC_FACS_AlkK_like"/>
    <property type="match status" value="1"/>
</dbReference>
<feature type="domain" description="AMP-binding enzyme C-terminal" evidence="10">
    <location>
        <begin position="446"/>
        <end position="521"/>
    </location>
</feature>
<evidence type="ECO:0000256" key="6">
    <source>
        <dbReference type="ARBA" id="ARBA00076959"/>
    </source>
</evidence>
<evidence type="ECO:0000256" key="1">
    <source>
        <dbReference type="ARBA" id="ARBA00006432"/>
    </source>
</evidence>
<protein>
    <recommendedName>
        <fullName evidence="5">Long-chain-fatty-acid--CoA ligase FadD13</fullName>
        <ecNumber evidence="3">6.2.1.3</ecNumber>
    </recommendedName>
    <alternativeName>
        <fullName evidence="6">Fatty acyl-CoA ligase</fullName>
    </alternativeName>
    <alternativeName>
        <fullName evidence="8">Fatty acyl-CoA synthetase</fullName>
    </alternativeName>
    <alternativeName>
        <fullName evidence="7">Very-long-chain fatty-acyl-CoA synthetase</fullName>
    </alternativeName>
</protein>
<gene>
    <name evidence="11" type="ORF">K875_03374</name>
</gene>
<dbReference type="Proteomes" id="UP000025947">
    <property type="component" value="Unassembled WGS sequence"/>
</dbReference>
<dbReference type="PATRIC" id="fig|1324261.3.peg.3414"/>
<dbReference type="InterPro" id="IPR042099">
    <property type="entry name" value="ANL_N_sf"/>
</dbReference>
<evidence type="ECO:0000256" key="4">
    <source>
        <dbReference type="ARBA" id="ARBA00036813"/>
    </source>
</evidence>
<dbReference type="PANTHER" id="PTHR43767:SF11">
    <property type="entry name" value="MEDIUM-CHAIN-FATTY-ACID--COA LIGASE"/>
    <property type="match status" value="1"/>
</dbReference>
<dbReference type="Pfam" id="PF00501">
    <property type="entry name" value="AMP-binding"/>
    <property type="match status" value="1"/>
</dbReference>
<dbReference type="NCBIfam" id="NF004837">
    <property type="entry name" value="PRK06187.1"/>
    <property type="match status" value="1"/>
</dbReference>
<evidence type="ECO:0000256" key="5">
    <source>
        <dbReference type="ARBA" id="ARBA00069710"/>
    </source>
</evidence>
<accession>A0A051TUE8</accession>
<evidence type="ECO:0000256" key="8">
    <source>
        <dbReference type="ARBA" id="ARBA00083882"/>
    </source>
</evidence>
<sequence>MQSTMQNVPLTVSAIVQHAAAIHGDSEVVTPTGNGYRRTPYRIVLARVARLANALRSLGVTADQRVATFQWSNQEHLEAYCAIPSMGAVLHTLNIRLAPEQLAYIANHASDQIVLVDASVAPLLARALPAMASVHTVIVTGEGDLAPLQGCGKTVLRYEEVLAGQEESFDWPELDELSAAAMCYTSGTTGDPKGVVYSHRSTYLHSLTACTANALSVSEADRVLAIVPMFHANAWGLIYAALMSGADLVLPDRYLQAEPLVSIIEDTRPTLAGAVPTIWNDVDRYLDSHPERDISSLRLVACGGSAVPLSLMRAFEEKYDVPIVQAWGMTETSPLATVARPAHRADATRRWELRASQGRPICGVEIRLRDDDGKDVPWDGQSVGEIQARGPWITGSYFGNNDTEKFDEGWLRTGDVGKIDAEGYLTLTDRSKDVIKSGGEWISSVELENTLIGHPAVYEAAVVGVADDKWQERPLALVVVHPGTDVDIDQLRSFLADKVAKWWIPERWSFVSDIPRTSVGKYDKKVIRARHSAGEYLIEIETS</sequence>
<evidence type="ECO:0000259" key="10">
    <source>
        <dbReference type="Pfam" id="PF13193"/>
    </source>
</evidence>
<dbReference type="EMBL" id="JLXW01000010">
    <property type="protein sequence ID" value="KBZ60430.1"/>
    <property type="molecule type" value="Genomic_DNA"/>
</dbReference>
<dbReference type="SUPFAM" id="SSF56801">
    <property type="entry name" value="Acetyl-CoA synthetase-like"/>
    <property type="match status" value="1"/>
</dbReference>
<comment type="caution">
    <text evidence="11">The sequence shown here is derived from an EMBL/GenBank/DDBJ whole genome shotgun (WGS) entry which is preliminary data.</text>
</comment>
<dbReference type="AlphaFoldDB" id="A0A051TUE8"/>
<comment type="similarity">
    <text evidence="1">Belongs to the ATP-dependent AMP-binding enzyme family.</text>
</comment>
<dbReference type="PANTHER" id="PTHR43767">
    <property type="entry name" value="LONG-CHAIN-FATTY-ACID--COA LIGASE"/>
    <property type="match status" value="1"/>
</dbReference>
<dbReference type="HOGENOM" id="CLU_000022_59_5_11"/>
<keyword evidence="12" id="KW-1185">Reference proteome</keyword>
<evidence type="ECO:0000259" key="9">
    <source>
        <dbReference type="Pfam" id="PF00501"/>
    </source>
</evidence>
<evidence type="ECO:0000313" key="11">
    <source>
        <dbReference type="EMBL" id="KBZ60430.1"/>
    </source>
</evidence>
<proteinExistence type="inferred from homology"/>
<evidence type="ECO:0000256" key="3">
    <source>
        <dbReference type="ARBA" id="ARBA00026121"/>
    </source>
</evidence>
<dbReference type="InterPro" id="IPR020845">
    <property type="entry name" value="AMP-binding_CS"/>
</dbReference>
<dbReference type="GO" id="GO:0004467">
    <property type="term" value="F:long-chain fatty acid-CoA ligase activity"/>
    <property type="evidence" value="ECO:0007669"/>
    <property type="project" value="UniProtKB-EC"/>
</dbReference>
<name>A0A051TUE8_9MYCO</name>
<dbReference type="InterPro" id="IPR000873">
    <property type="entry name" value="AMP-dep_synth/lig_dom"/>
</dbReference>
<reference evidence="11 12" key="1">
    <citation type="submission" date="2014-04" db="EMBL/GenBank/DDBJ databases">
        <title>The Genome Sequence of Mycobacterium tuberculosis TKK-01-0051.</title>
        <authorList>
            <consortium name="The Broad Institute Genomics Platform"/>
            <consortium name="The Broad Institute Genome Sequencing Center for Infectious Disease"/>
            <person name="Earl A.M."/>
            <person name="Cohen K."/>
            <person name="Pym A."/>
            <person name="Bishai W."/>
            <person name="Maharaj K."/>
            <person name="Desjardins C."/>
            <person name="Abeel T."/>
            <person name="Young S."/>
            <person name="Zeng Q."/>
            <person name="Gargeya S."/>
            <person name="Abouelleil A."/>
            <person name="Alvarado L."/>
            <person name="Chapman S.B."/>
            <person name="Gainer-Dewar J."/>
            <person name="Goldberg J."/>
            <person name="Griggs A."/>
            <person name="Gujja S."/>
            <person name="Hansen M."/>
            <person name="Howarth C."/>
            <person name="Imamovic A."/>
            <person name="Larimer J."/>
            <person name="Murphy C."/>
            <person name="Naylor J."/>
            <person name="Pearson M."/>
            <person name="Poon T.W."/>
            <person name="Priest M."/>
            <person name="Roberts A."/>
            <person name="Saif S."/>
            <person name="Shea T."/>
            <person name="Sykes S."/>
            <person name="Wortman J."/>
            <person name="Nusbaum C."/>
            <person name="Birren B."/>
        </authorList>
    </citation>
    <scope>NUCLEOTIDE SEQUENCE [LARGE SCALE GENOMIC DNA]</scope>
    <source>
        <strain evidence="11 12">TKK-01-0051</strain>
    </source>
</reference>
<dbReference type="Pfam" id="PF13193">
    <property type="entry name" value="AMP-binding_C"/>
    <property type="match status" value="1"/>
</dbReference>
<evidence type="ECO:0000313" key="12">
    <source>
        <dbReference type="Proteomes" id="UP000025947"/>
    </source>
</evidence>
<keyword evidence="2" id="KW-0436">Ligase</keyword>
<comment type="catalytic activity">
    <reaction evidence="4">
        <text>a long-chain fatty acid + ATP + CoA = a long-chain fatty acyl-CoA + AMP + diphosphate</text>
        <dbReference type="Rhea" id="RHEA:15421"/>
        <dbReference type="ChEBI" id="CHEBI:30616"/>
        <dbReference type="ChEBI" id="CHEBI:33019"/>
        <dbReference type="ChEBI" id="CHEBI:57287"/>
        <dbReference type="ChEBI" id="CHEBI:57560"/>
        <dbReference type="ChEBI" id="CHEBI:83139"/>
        <dbReference type="ChEBI" id="CHEBI:456215"/>
        <dbReference type="EC" id="6.2.1.3"/>
    </reaction>
</comment>
<dbReference type="FunFam" id="3.30.300.30:FF:000008">
    <property type="entry name" value="2,3-dihydroxybenzoate-AMP ligase"/>
    <property type="match status" value="1"/>
</dbReference>
<organism evidence="11 12">
    <name type="scientific">Mycobacterium [tuberculosis] TKK-01-0051</name>
    <dbReference type="NCBI Taxonomy" id="1324261"/>
    <lineage>
        <taxon>Bacteria</taxon>
        <taxon>Bacillati</taxon>
        <taxon>Actinomycetota</taxon>
        <taxon>Actinomycetes</taxon>
        <taxon>Mycobacteriales</taxon>
        <taxon>Mycobacteriaceae</taxon>
        <taxon>Mycobacterium</taxon>
        <taxon>Mycobacterium avium complex (MAC)</taxon>
    </lineage>
</organism>
<dbReference type="Gene3D" id="3.40.50.12780">
    <property type="entry name" value="N-terminal domain of ligase-like"/>
    <property type="match status" value="1"/>
</dbReference>
<feature type="domain" description="AMP-dependent synthetase/ligase" evidence="9">
    <location>
        <begin position="17"/>
        <end position="398"/>
    </location>
</feature>
<dbReference type="Gene3D" id="3.30.300.30">
    <property type="match status" value="1"/>
</dbReference>
<dbReference type="InterPro" id="IPR025110">
    <property type="entry name" value="AMP-bd_C"/>
</dbReference>